<dbReference type="SUPFAM" id="SSF88713">
    <property type="entry name" value="Glycoside hydrolase/deacetylase"/>
    <property type="match status" value="1"/>
</dbReference>
<evidence type="ECO:0000259" key="2">
    <source>
        <dbReference type="PROSITE" id="PS51677"/>
    </source>
</evidence>
<dbReference type="PANTHER" id="PTHR10587:SF125">
    <property type="entry name" value="POLYSACCHARIDE DEACETYLASE YHEN-RELATED"/>
    <property type="match status" value="1"/>
</dbReference>
<reference evidence="3 4" key="1">
    <citation type="submission" date="2018-06" db="EMBL/GenBank/DDBJ databases">
        <authorList>
            <consortium name="Pathogen Informatics"/>
            <person name="Doyle S."/>
        </authorList>
    </citation>
    <scope>NUCLEOTIDE SEQUENCE [LARGE SCALE GENOMIC DNA]</scope>
    <source>
        <strain evidence="3 4">NCTC13456</strain>
    </source>
</reference>
<evidence type="ECO:0000256" key="1">
    <source>
        <dbReference type="SAM" id="SignalP"/>
    </source>
</evidence>
<feature type="chain" id="PRO_5016572811" evidence="1">
    <location>
        <begin position="25"/>
        <end position="249"/>
    </location>
</feature>
<sequence length="249" mass="29164">MIWNKRIMTLLSVFLLIFSTSLFAQKASDSVKKYIYLTFDDGPLNGSENIDEVFKNEKLKVTVFLVGEHVEKNKTMTDYFKYYEDNPYIEECNHSWTHANDQYKKFYSNEQTSVEDILKNQSILKLQDKIVRLPGRNMWRLDGKSKNDGASGVQTADGLAKLGYKVIGWDLEWTHHGKDGTPVQSVQAIYKQIVNQLESNKTFTNNNIVVLIHDEMFQNKWEESELKQLVDLLKKHDNYIFEQIKFYPQ</sequence>
<evidence type="ECO:0000313" key="3">
    <source>
        <dbReference type="EMBL" id="STD59253.1"/>
    </source>
</evidence>
<accession>A0A376GJY6</accession>
<dbReference type="InterPro" id="IPR050248">
    <property type="entry name" value="Polysacc_deacetylase_ArnD"/>
</dbReference>
<dbReference type="Pfam" id="PF01522">
    <property type="entry name" value="Polysacc_deac_1"/>
    <property type="match status" value="1"/>
</dbReference>
<dbReference type="Gene3D" id="3.20.20.370">
    <property type="entry name" value="Glycoside hydrolase/deacetylase"/>
    <property type="match status" value="1"/>
</dbReference>
<proteinExistence type="predicted"/>
<evidence type="ECO:0000313" key="4">
    <source>
        <dbReference type="Proteomes" id="UP000254737"/>
    </source>
</evidence>
<dbReference type="PROSITE" id="PS51677">
    <property type="entry name" value="NODB"/>
    <property type="match status" value="1"/>
</dbReference>
<dbReference type="GO" id="GO:0005975">
    <property type="term" value="P:carbohydrate metabolic process"/>
    <property type="evidence" value="ECO:0007669"/>
    <property type="project" value="InterPro"/>
</dbReference>
<dbReference type="PANTHER" id="PTHR10587">
    <property type="entry name" value="GLYCOSYL TRANSFERASE-RELATED"/>
    <property type="match status" value="1"/>
</dbReference>
<dbReference type="GO" id="GO:0016810">
    <property type="term" value="F:hydrolase activity, acting on carbon-nitrogen (but not peptide) bonds"/>
    <property type="evidence" value="ECO:0007669"/>
    <property type="project" value="InterPro"/>
</dbReference>
<dbReference type="STRING" id="343874.GCA_000805695_00604"/>
<feature type="signal peptide" evidence="1">
    <location>
        <begin position="1"/>
        <end position="24"/>
    </location>
</feature>
<dbReference type="RefSeq" id="WP_115001267.1">
    <property type="nucleotide sequence ID" value="NZ_JAAGKM010000048.1"/>
</dbReference>
<name>A0A376GJY6_9FLAO</name>
<dbReference type="Proteomes" id="UP000254737">
    <property type="component" value="Unassembled WGS sequence"/>
</dbReference>
<feature type="domain" description="NodB homology" evidence="2">
    <location>
        <begin position="33"/>
        <end position="242"/>
    </location>
</feature>
<dbReference type="AlphaFoldDB" id="A0A376GJY6"/>
<keyword evidence="1" id="KW-0732">Signal</keyword>
<organism evidence="3 4">
    <name type="scientific">Empedobacter falsenii</name>
    <dbReference type="NCBI Taxonomy" id="343874"/>
    <lineage>
        <taxon>Bacteria</taxon>
        <taxon>Pseudomonadati</taxon>
        <taxon>Bacteroidota</taxon>
        <taxon>Flavobacteriia</taxon>
        <taxon>Flavobacteriales</taxon>
        <taxon>Weeksellaceae</taxon>
        <taxon>Empedobacter</taxon>
    </lineage>
</organism>
<gene>
    <name evidence="3" type="ORF">NCTC13456_02890</name>
</gene>
<dbReference type="InterPro" id="IPR002509">
    <property type="entry name" value="NODB_dom"/>
</dbReference>
<protein>
    <submittedName>
        <fullName evidence="3">Delta-lactam-biosynthetic de-N-acetylase</fullName>
    </submittedName>
</protein>
<dbReference type="EMBL" id="UFXS01000001">
    <property type="protein sequence ID" value="STD59253.1"/>
    <property type="molecule type" value="Genomic_DNA"/>
</dbReference>
<dbReference type="InterPro" id="IPR011330">
    <property type="entry name" value="Glyco_hydro/deAcase_b/a-brl"/>
</dbReference>